<evidence type="ECO:0000256" key="11">
    <source>
        <dbReference type="RuleBase" id="RU003783"/>
    </source>
</evidence>
<dbReference type="AlphaFoldDB" id="A0A1G2P5E5"/>
<evidence type="ECO:0000256" key="13">
    <source>
        <dbReference type="RuleBase" id="RU003785"/>
    </source>
</evidence>
<comment type="cofactor">
    <cofactor evidence="1 10">
        <name>Mg(2+)</name>
        <dbReference type="ChEBI" id="CHEBI:18420"/>
    </cofactor>
</comment>
<feature type="region of interest" description="Interaction with substrate tRNA" evidence="10">
    <location>
        <begin position="41"/>
        <end position="44"/>
    </location>
</feature>
<dbReference type="PANTHER" id="PTHR11088">
    <property type="entry name" value="TRNA DIMETHYLALLYLTRANSFERASE"/>
    <property type="match status" value="1"/>
</dbReference>
<comment type="catalytic activity">
    <reaction evidence="9 10 11">
        <text>adenosine(37) in tRNA + dimethylallyl diphosphate = N(6)-dimethylallyladenosine(37) in tRNA + diphosphate</text>
        <dbReference type="Rhea" id="RHEA:26482"/>
        <dbReference type="Rhea" id="RHEA-COMP:10162"/>
        <dbReference type="Rhea" id="RHEA-COMP:10375"/>
        <dbReference type="ChEBI" id="CHEBI:33019"/>
        <dbReference type="ChEBI" id="CHEBI:57623"/>
        <dbReference type="ChEBI" id="CHEBI:74411"/>
        <dbReference type="ChEBI" id="CHEBI:74415"/>
        <dbReference type="EC" id="2.5.1.75"/>
    </reaction>
</comment>
<keyword evidence="5 10" id="KW-0819">tRNA processing</keyword>
<evidence type="ECO:0000256" key="6">
    <source>
        <dbReference type="ARBA" id="ARBA00022741"/>
    </source>
</evidence>
<name>A0A1G2P5E5_9BACT</name>
<evidence type="ECO:0000256" key="10">
    <source>
        <dbReference type="HAMAP-Rule" id="MF_00185"/>
    </source>
</evidence>
<feature type="site" description="Interaction with substrate tRNA" evidence="10">
    <location>
        <position position="107"/>
    </location>
</feature>
<dbReference type="Gene3D" id="1.10.20.140">
    <property type="match status" value="1"/>
</dbReference>
<gene>
    <name evidence="10" type="primary">miaA</name>
    <name evidence="14" type="ORF">A3G03_02760</name>
</gene>
<sequence length="310" mass="35713">MKTASFEEKNIWVIVGPTAVGKSELAVRLAKKLNGEVISADSRQVYKGLDIGTGKITKKEMRGIPHHFLDVADPKKRFSAADFVRLGSEKIAAIFSRNHIPIICGGTGFYISALLGEISLPPAPPNPKLRAKLEKKTTSELFTMLKKLAPTRAAKIDRYNPRRLIRAIEVAKSSRNSVEIRYPSILWVSDFHNRSRIVKIGLTLPPKKLKEKIRTRLLTRIRHGMIAEAEKLHRQGLSWKRMEELGLEYRYLARHLRDEISKNEMIKKLQTEIWHYAKRQMTWFKRDKTIEWFSPNDKTIFETIANIFSL</sequence>
<comment type="caution">
    <text evidence="10">Lacks conserved residue(s) required for the propagation of feature annotation.</text>
</comment>
<evidence type="ECO:0000313" key="15">
    <source>
        <dbReference type="Proteomes" id="UP000176355"/>
    </source>
</evidence>
<dbReference type="Gene3D" id="3.40.50.300">
    <property type="entry name" value="P-loop containing nucleotide triphosphate hydrolases"/>
    <property type="match status" value="1"/>
</dbReference>
<dbReference type="GO" id="GO:0052381">
    <property type="term" value="F:tRNA dimethylallyltransferase activity"/>
    <property type="evidence" value="ECO:0007669"/>
    <property type="project" value="UniProtKB-UniRule"/>
</dbReference>
<evidence type="ECO:0000256" key="7">
    <source>
        <dbReference type="ARBA" id="ARBA00022840"/>
    </source>
</evidence>
<dbReference type="InterPro" id="IPR018022">
    <property type="entry name" value="IPT"/>
</dbReference>
<evidence type="ECO:0000256" key="12">
    <source>
        <dbReference type="RuleBase" id="RU003784"/>
    </source>
</evidence>
<dbReference type="PANTHER" id="PTHR11088:SF60">
    <property type="entry name" value="TRNA DIMETHYLALLYLTRANSFERASE"/>
    <property type="match status" value="1"/>
</dbReference>
<evidence type="ECO:0000256" key="1">
    <source>
        <dbReference type="ARBA" id="ARBA00001946"/>
    </source>
</evidence>
<evidence type="ECO:0000256" key="5">
    <source>
        <dbReference type="ARBA" id="ARBA00022694"/>
    </source>
</evidence>
<dbReference type="Pfam" id="PF01715">
    <property type="entry name" value="IPPT"/>
    <property type="match status" value="1"/>
</dbReference>
<comment type="similarity">
    <text evidence="3 10 13">Belongs to the IPP transferase family.</text>
</comment>
<keyword evidence="6 10" id="KW-0547">Nucleotide-binding</keyword>
<dbReference type="EC" id="2.5.1.75" evidence="10"/>
<evidence type="ECO:0000256" key="3">
    <source>
        <dbReference type="ARBA" id="ARBA00005842"/>
    </source>
</evidence>
<evidence type="ECO:0000256" key="2">
    <source>
        <dbReference type="ARBA" id="ARBA00003213"/>
    </source>
</evidence>
<accession>A0A1G2P5E5</accession>
<keyword evidence="7 10" id="KW-0067">ATP-binding</keyword>
<dbReference type="EMBL" id="MHSL01000022">
    <property type="protein sequence ID" value="OHA43575.1"/>
    <property type="molecule type" value="Genomic_DNA"/>
</dbReference>
<dbReference type="InterPro" id="IPR027417">
    <property type="entry name" value="P-loop_NTPase"/>
</dbReference>
<feature type="binding site" evidence="10">
    <location>
        <begin position="16"/>
        <end position="23"/>
    </location>
    <ligand>
        <name>ATP</name>
        <dbReference type="ChEBI" id="CHEBI:30616"/>
    </ligand>
</feature>
<comment type="subunit">
    <text evidence="10">Monomer.</text>
</comment>
<dbReference type="GO" id="GO:0005524">
    <property type="term" value="F:ATP binding"/>
    <property type="evidence" value="ECO:0007669"/>
    <property type="project" value="UniProtKB-UniRule"/>
</dbReference>
<evidence type="ECO:0000256" key="8">
    <source>
        <dbReference type="ARBA" id="ARBA00022842"/>
    </source>
</evidence>
<protein>
    <recommendedName>
        <fullName evidence="10">tRNA dimethylallyltransferase</fullName>
        <ecNumber evidence="10">2.5.1.75</ecNumber>
    </recommendedName>
    <alternativeName>
        <fullName evidence="10">Dimethylallyl diphosphate:tRNA dimethylallyltransferase</fullName>
        <shortName evidence="10">DMAPP:tRNA dimethylallyltransferase</shortName>
        <shortName evidence="10">DMATase</shortName>
    </alternativeName>
    <alternativeName>
        <fullName evidence="10">Isopentenyl-diphosphate:tRNA isopentenyltransferase</fullName>
        <shortName evidence="10">IPP transferase</shortName>
        <shortName evidence="10">IPPT</shortName>
        <shortName evidence="10">IPTase</shortName>
    </alternativeName>
</protein>
<dbReference type="HAMAP" id="MF_00185">
    <property type="entry name" value="IPP_trans"/>
    <property type="match status" value="1"/>
</dbReference>
<proteinExistence type="inferred from homology"/>
<keyword evidence="4 10" id="KW-0808">Transferase</keyword>
<reference evidence="14 15" key="1">
    <citation type="journal article" date="2016" name="Nat. Commun.">
        <title>Thousands of microbial genomes shed light on interconnected biogeochemical processes in an aquifer system.</title>
        <authorList>
            <person name="Anantharaman K."/>
            <person name="Brown C.T."/>
            <person name="Hug L.A."/>
            <person name="Sharon I."/>
            <person name="Castelle C.J."/>
            <person name="Probst A.J."/>
            <person name="Thomas B.C."/>
            <person name="Singh A."/>
            <person name="Wilkins M.J."/>
            <person name="Karaoz U."/>
            <person name="Brodie E.L."/>
            <person name="Williams K.H."/>
            <person name="Hubbard S.S."/>
            <person name="Banfield J.F."/>
        </authorList>
    </citation>
    <scope>NUCLEOTIDE SEQUENCE [LARGE SCALE GENOMIC DNA]</scope>
</reference>
<dbReference type="InterPro" id="IPR039657">
    <property type="entry name" value="Dimethylallyltransferase"/>
</dbReference>
<organism evidence="14 15">
    <name type="scientific">Candidatus Taylorbacteria bacterium RIFCSPLOWO2_12_FULL_44_15c</name>
    <dbReference type="NCBI Taxonomy" id="1802333"/>
    <lineage>
        <taxon>Bacteria</taxon>
        <taxon>Candidatus Tayloriibacteriota</taxon>
    </lineage>
</organism>
<evidence type="ECO:0000256" key="4">
    <source>
        <dbReference type="ARBA" id="ARBA00022679"/>
    </source>
</evidence>
<dbReference type="NCBIfam" id="TIGR00174">
    <property type="entry name" value="miaA"/>
    <property type="match status" value="1"/>
</dbReference>
<feature type="site" description="Interaction with substrate tRNA" evidence="10">
    <location>
        <position position="130"/>
    </location>
</feature>
<dbReference type="GO" id="GO:0006400">
    <property type="term" value="P:tRNA modification"/>
    <property type="evidence" value="ECO:0007669"/>
    <property type="project" value="TreeGrafter"/>
</dbReference>
<evidence type="ECO:0000313" key="14">
    <source>
        <dbReference type="EMBL" id="OHA43575.1"/>
    </source>
</evidence>
<comment type="function">
    <text evidence="2 10 12">Catalyzes the transfer of a dimethylallyl group onto the adenine at position 37 in tRNAs that read codons beginning with uridine, leading to the formation of N6-(dimethylallyl)adenosine (i(6)A).</text>
</comment>
<dbReference type="STRING" id="1802333.A3G03_02760"/>
<feature type="binding site" evidence="10">
    <location>
        <begin position="18"/>
        <end position="23"/>
    </location>
    <ligand>
        <name>substrate</name>
    </ligand>
</feature>
<dbReference type="Proteomes" id="UP000176355">
    <property type="component" value="Unassembled WGS sequence"/>
</dbReference>
<dbReference type="SUPFAM" id="SSF52540">
    <property type="entry name" value="P-loop containing nucleoside triphosphate hydrolases"/>
    <property type="match status" value="2"/>
</dbReference>
<evidence type="ECO:0000256" key="9">
    <source>
        <dbReference type="ARBA" id="ARBA00049563"/>
    </source>
</evidence>
<comment type="caution">
    <text evidence="14">The sequence shown here is derived from an EMBL/GenBank/DDBJ whole genome shotgun (WGS) entry which is preliminary data.</text>
</comment>
<keyword evidence="8 10" id="KW-0460">Magnesium</keyword>